<feature type="region of interest" description="Disordered" evidence="1">
    <location>
        <begin position="28"/>
        <end position="55"/>
    </location>
</feature>
<dbReference type="EMBL" id="HF935505">
    <property type="protein sequence ID" value="CCX30983.1"/>
    <property type="molecule type" value="Genomic_DNA"/>
</dbReference>
<keyword evidence="3" id="KW-1185">Reference proteome</keyword>
<feature type="compositionally biased region" description="Basic and acidic residues" evidence="1">
    <location>
        <begin position="28"/>
        <end position="40"/>
    </location>
</feature>
<reference evidence="2 3" key="1">
    <citation type="journal article" date="2013" name="PLoS Genet.">
        <title>The genome and development-dependent transcriptomes of Pyronema confluens: a window into fungal evolution.</title>
        <authorList>
            <person name="Traeger S."/>
            <person name="Altegoer F."/>
            <person name="Freitag M."/>
            <person name="Gabaldon T."/>
            <person name="Kempken F."/>
            <person name="Kumar A."/>
            <person name="Marcet-Houben M."/>
            <person name="Poggeler S."/>
            <person name="Stajich J.E."/>
            <person name="Nowrousian M."/>
        </authorList>
    </citation>
    <scope>NUCLEOTIDE SEQUENCE [LARGE SCALE GENOMIC DNA]</scope>
    <source>
        <strain evidence="3">CBS 100304</strain>
        <tissue evidence="2">Vegetative mycelium</tissue>
    </source>
</reference>
<dbReference type="Proteomes" id="UP000018144">
    <property type="component" value="Unassembled WGS sequence"/>
</dbReference>
<evidence type="ECO:0000313" key="2">
    <source>
        <dbReference type="EMBL" id="CCX30983.1"/>
    </source>
</evidence>
<gene>
    <name evidence="2" type="ORF">PCON_09659</name>
</gene>
<organism evidence="2 3">
    <name type="scientific">Pyronema omphalodes (strain CBS 100304)</name>
    <name type="common">Pyronema confluens</name>
    <dbReference type="NCBI Taxonomy" id="1076935"/>
    <lineage>
        <taxon>Eukaryota</taxon>
        <taxon>Fungi</taxon>
        <taxon>Dikarya</taxon>
        <taxon>Ascomycota</taxon>
        <taxon>Pezizomycotina</taxon>
        <taxon>Pezizomycetes</taxon>
        <taxon>Pezizales</taxon>
        <taxon>Pyronemataceae</taxon>
        <taxon>Pyronema</taxon>
    </lineage>
</organism>
<accession>U4LGF3</accession>
<sequence>MVWTSPVGRVEGPQSTKIMMRSVFLHPKDFRDGGSKRGKGDSWQVKSSERCSLNS</sequence>
<proteinExistence type="predicted"/>
<feature type="compositionally biased region" description="Polar residues" evidence="1">
    <location>
        <begin position="44"/>
        <end position="55"/>
    </location>
</feature>
<evidence type="ECO:0000256" key="1">
    <source>
        <dbReference type="SAM" id="MobiDB-lite"/>
    </source>
</evidence>
<protein>
    <submittedName>
        <fullName evidence="2">Uncharacterized protein</fullName>
    </submittedName>
</protein>
<evidence type="ECO:0000313" key="3">
    <source>
        <dbReference type="Proteomes" id="UP000018144"/>
    </source>
</evidence>
<name>U4LGF3_PYROM</name>
<dbReference type="AlphaFoldDB" id="U4LGF3"/>